<dbReference type="SUPFAM" id="SSF54160">
    <property type="entry name" value="Chromo domain-like"/>
    <property type="match status" value="1"/>
</dbReference>
<dbReference type="Pfam" id="PF24626">
    <property type="entry name" value="SH3_Tf2-1"/>
    <property type="match status" value="1"/>
</dbReference>
<evidence type="ECO:0000313" key="6">
    <source>
        <dbReference type="EMBL" id="KAL2102010.1"/>
    </source>
</evidence>
<dbReference type="Gene3D" id="2.40.50.40">
    <property type="match status" value="1"/>
</dbReference>
<evidence type="ECO:0000256" key="3">
    <source>
        <dbReference type="SAM" id="MobiDB-lite"/>
    </source>
</evidence>
<dbReference type="Gene3D" id="4.10.60.10">
    <property type="entry name" value="Zinc finger, CCHC-type"/>
    <property type="match status" value="1"/>
</dbReference>
<dbReference type="SUPFAM" id="SSF57756">
    <property type="entry name" value="Retrovirus zinc finger-like domains"/>
    <property type="match status" value="1"/>
</dbReference>
<evidence type="ECO:0000259" key="5">
    <source>
        <dbReference type="PROSITE" id="PS50158"/>
    </source>
</evidence>
<dbReference type="InterPro" id="IPR023780">
    <property type="entry name" value="Chromo_domain"/>
</dbReference>
<gene>
    <name evidence="6" type="ORF">ACEWY4_003771</name>
</gene>
<feature type="domain" description="Chromo" evidence="4">
    <location>
        <begin position="328"/>
        <end position="386"/>
    </location>
</feature>
<evidence type="ECO:0000313" key="7">
    <source>
        <dbReference type="Proteomes" id="UP001591681"/>
    </source>
</evidence>
<reference evidence="6 7" key="1">
    <citation type="submission" date="2024-09" db="EMBL/GenBank/DDBJ databases">
        <title>A chromosome-level genome assembly of Gray's grenadier anchovy, Coilia grayii.</title>
        <authorList>
            <person name="Fu Z."/>
        </authorList>
    </citation>
    <scope>NUCLEOTIDE SEQUENCE [LARGE SCALE GENOMIC DNA]</scope>
    <source>
        <strain evidence="6">G4</strain>
        <tissue evidence="6">Muscle</tissue>
    </source>
</reference>
<keyword evidence="2" id="KW-0479">Metal-binding</keyword>
<dbReference type="AlphaFoldDB" id="A0ABD1KS63"/>
<dbReference type="GO" id="GO:0005634">
    <property type="term" value="C:nucleus"/>
    <property type="evidence" value="ECO:0007669"/>
    <property type="project" value="UniProtKB-SubCell"/>
</dbReference>
<feature type="compositionally biased region" description="Basic and acidic residues" evidence="3">
    <location>
        <begin position="403"/>
        <end position="417"/>
    </location>
</feature>
<dbReference type="Pfam" id="PF00385">
    <property type="entry name" value="Chromo"/>
    <property type="match status" value="1"/>
</dbReference>
<dbReference type="SMART" id="SM00298">
    <property type="entry name" value="CHROMO"/>
    <property type="match status" value="1"/>
</dbReference>
<keyword evidence="7" id="KW-1185">Reference proteome</keyword>
<evidence type="ECO:0000256" key="1">
    <source>
        <dbReference type="ARBA" id="ARBA00004123"/>
    </source>
</evidence>
<organism evidence="6 7">
    <name type="scientific">Coilia grayii</name>
    <name type="common">Gray's grenadier anchovy</name>
    <dbReference type="NCBI Taxonomy" id="363190"/>
    <lineage>
        <taxon>Eukaryota</taxon>
        <taxon>Metazoa</taxon>
        <taxon>Chordata</taxon>
        <taxon>Craniata</taxon>
        <taxon>Vertebrata</taxon>
        <taxon>Euteleostomi</taxon>
        <taxon>Actinopterygii</taxon>
        <taxon>Neopterygii</taxon>
        <taxon>Teleostei</taxon>
        <taxon>Clupei</taxon>
        <taxon>Clupeiformes</taxon>
        <taxon>Clupeoidei</taxon>
        <taxon>Engraulidae</taxon>
        <taxon>Coilinae</taxon>
        <taxon>Coilia</taxon>
    </lineage>
</organism>
<dbReference type="PROSITE" id="PS50158">
    <property type="entry name" value="ZF_CCHC"/>
    <property type="match status" value="1"/>
</dbReference>
<name>A0ABD1KS63_9TELE</name>
<keyword evidence="2" id="KW-0862">Zinc</keyword>
<dbReference type="InterPro" id="IPR001878">
    <property type="entry name" value="Znf_CCHC"/>
</dbReference>
<dbReference type="InterPro" id="IPR036875">
    <property type="entry name" value="Znf_CCHC_sf"/>
</dbReference>
<protein>
    <submittedName>
        <fullName evidence="6">Uncharacterized protein</fullName>
    </submittedName>
</protein>
<dbReference type="PROSITE" id="PS50013">
    <property type="entry name" value="CHROMO_2"/>
    <property type="match status" value="1"/>
</dbReference>
<accession>A0ABD1KS63</accession>
<comment type="subcellular location">
    <subcellularLocation>
        <location evidence="1">Nucleus</location>
    </subcellularLocation>
</comment>
<evidence type="ECO:0000259" key="4">
    <source>
        <dbReference type="PROSITE" id="PS50013"/>
    </source>
</evidence>
<comment type="caution">
    <text evidence="6">The sequence shown here is derived from an EMBL/GenBank/DDBJ whole genome shotgun (WGS) entry which is preliminary data.</text>
</comment>
<dbReference type="InterPro" id="IPR056924">
    <property type="entry name" value="SH3_Tf2-1"/>
</dbReference>
<dbReference type="InterPro" id="IPR000953">
    <property type="entry name" value="Chromo/chromo_shadow_dom"/>
</dbReference>
<dbReference type="SMART" id="SM00343">
    <property type="entry name" value="ZnF_C2HC"/>
    <property type="match status" value="2"/>
</dbReference>
<proteinExistence type="predicted"/>
<keyword evidence="2" id="KW-0863">Zinc-finger</keyword>
<feature type="domain" description="CCHC-type" evidence="5">
    <location>
        <begin position="123"/>
        <end position="138"/>
    </location>
</feature>
<dbReference type="EMBL" id="JBHFQA010000003">
    <property type="protein sequence ID" value="KAL2102010.1"/>
    <property type="molecule type" value="Genomic_DNA"/>
</dbReference>
<dbReference type="InterPro" id="IPR016197">
    <property type="entry name" value="Chromo-like_dom_sf"/>
</dbReference>
<dbReference type="Proteomes" id="UP001591681">
    <property type="component" value="Unassembled WGS sequence"/>
</dbReference>
<sequence length="417" mass="46413">MEDQMLRDQFIERVANTRIRDRLLLESDLAFDKTLTLPLQIESGLRNVGVLSEGNATTANATALVRAIHRQRNYRQKNKGASAANSAPATAAAQPKAGRSCYLCGSTSHLANHRSCPAVKSTCNTCGKVGHFSKVCRSAQRDVREVVMNEMTVLYMTENAVRDKILCTVRVDAGGHSHDIELIVGTGSCVSIRPERIYKRPISPPASCWSLPSLTYGSRYRRAGQNAGASGGGTYQELYLLIALGRVWLSTKDLPVRVEYRKLAARFLGPFVVERVISPTAVRLRLPTTMRVHPTFHVSRIKPVRVSPHTPVEPPPPAPRLLDGDPIYTVRRLLRSRRRGRGVHYLVDWERYGPEERSWVPASRILDRSLIADFHRDHPDQPALRRGRRLPTPVPPAGGAGAVRDDDAQLSDRSEEF</sequence>
<feature type="region of interest" description="Disordered" evidence="3">
    <location>
        <begin position="377"/>
        <end position="417"/>
    </location>
</feature>
<evidence type="ECO:0000256" key="2">
    <source>
        <dbReference type="PROSITE-ProRule" id="PRU00047"/>
    </source>
</evidence>
<dbReference type="GO" id="GO:0008270">
    <property type="term" value="F:zinc ion binding"/>
    <property type="evidence" value="ECO:0007669"/>
    <property type="project" value="UniProtKB-KW"/>
</dbReference>
<dbReference type="Pfam" id="PF00098">
    <property type="entry name" value="zf-CCHC"/>
    <property type="match status" value="1"/>
</dbReference>